<proteinExistence type="inferred from homology"/>
<sequence length="605" mass="71054">MNKSAILHIPLSQYAFATGEHNLTIRIRTGKNDLTACTLYYGDRACNCTPVRFYPLPMKSIGEDNLYTYYEANVESDYNRICYYFKLEKDEEWYYYYADQFTHKLADIKLDDHIIEGRSEYYQYPVILREEIPDVPEWFKNAIVYNIFPDSFASDKRELSGESRVVEVELGSAVQELEKVSNQEGAYKTTCKSRLGGTINGIRENLDYISNLGFTCIYLNPIFVAGESHKYDILDYFHIDPCFGTDEEFRCLVEEIHRRGMRIIIDGVFNHCSWYFFAFDDVVKNGENSRYRDWFYDLTYPVVRPEDEKDLPNYACFAYERKMPKLNTSNQEVQDYFASVCEYWLREFKVDGWRLDVANEVDRNFWRRFRQTAKKANKESVLIGEVWEDSSSWLKGDAFDSTMNYDFRKHCREFFALREIDGRSFRECMLQMYLRYPVNIALGQLNLLDSHDVPRFLSLCQGDISRYQLALVFLIMYPGVPSIFYGDEKAIQGITESEYRSPMPWNKTEDIEVLMRELIYIRKKYLKPSDTFCFRDIVDSDEVICLERITDTGRVLVWLNGSKESIGISDSISNCITEESVLLTNGFEQGELNTNSYVILFIPII</sequence>
<comment type="similarity">
    <text evidence="1">Belongs to the glycosyl hydrolase 13 family.</text>
</comment>
<keyword evidence="3 5" id="KW-0326">Glycosidase</keyword>
<dbReference type="InterPro" id="IPR013783">
    <property type="entry name" value="Ig-like_fold"/>
</dbReference>
<keyword evidence="6" id="KW-1185">Reference proteome</keyword>
<evidence type="ECO:0000313" key="6">
    <source>
        <dbReference type="Proteomes" id="UP000184038"/>
    </source>
</evidence>
<feature type="domain" description="Glycosyl hydrolase family 13 catalytic" evidence="4">
    <location>
        <begin position="146"/>
        <end position="522"/>
    </location>
</feature>
<dbReference type="InterPro" id="IPR017853">
    <property type="entry name" value="GH"/>
</dbReference>
<evidence type="ECO:0000256" key="1">
    <source>
        <dbReference type="ARBA" id="ARBA00008061"/>
    </source>
</evidence>
<protein>
    <submittedName>
        <fullName evidence="5">Glycosidase</fullName>
    </submittedName>
</protein>
<dbReference type="PANTHER" id="PTHR10357:SF210">
    <property type="entry name" value="MALTODEXTRIN GLUCOSIDASE"/>
    <property type="match status" value="1"/>
</dbReference>
<evidence type="ECO:0000256" key="2">
    <source>
        <dbReference type="ARBA" id="ARBA00022801"/>
    </source>
</evidence>
<dbReference type="OrthoDB" id="9805159at2"/>
<dbReference type="Proteomes" id="UP000184038">
    <property type="component" value="Unassembled WGS sequence"/>
</dbReference>
<dbReference type="GO" id="GO:0004553">
    <property type="term" value="F:hydrolase activity, hydrolyzing O-glycosyl compounds"/>
    <property type="evidence" value="ECO:0007669"/>
    <property type="project" value="InterPro"/>
</dbReference>
<gene>
    <name evidence="5" type="ORF">SAMN02746066_01150</name>
</gene>
<name>A0A1M7GW38_9FIRM</name>
<dbReference type="InterPro" id="IPR006047">
    <property type="entry name" value="GH13_cat_dom"/>
</dbReference>
<dbReference type="SUPFAM" id="SSF81296">
    <property type="entry name" value="E set domains"/>
    <property type="match status" value="1"/>
</dbReference>
<reference evidence="5 6" key="1">
    <citation type="submission" date="2016-11" db="EMBL/GenBank/DDBJ databases">
        <authorList>
            <person name="Jaros S."/>
            <person name="Januszkiewicz K."/>
            <person name="Wedrychowicz H."/>
        </authorList>
    </citation>
    <scope>NUCLEOTIDE SEQUENCE [LARGE SCALE GENOMIC DNA]</scope>
    <source>
        <strain evidence="5 6">DSM 15930</strain>
    </source>
</reference>
<keyword evidence="2" id="KW-0378">Hydrolase</keyword>
<dbReference type="InterPro" id="IPR014756">
    <property type="entry name" value="Ig_E-set"/>
</dbReference>
<dbReference type="Pfam" id="PF02903">
    <property type="entry name" value="Alpha-amylase_N"/>
    <property type="match status" value="1"/>
</dbReference>
<dbReference type="SMART" id="SM00642">
    <property type="entry name" value="Aamy"/>
    <property type="match status" value="1"/>
</dbReference>
<organism evidence="5 6">
    <name type="scientific">Anaerosporobacter mobilis DSM 15930</name>
    <dbReference type="NCBI Taxonomy" id="1120996"/>
    <lineage>
        <taxon>Bacteria</taxon>
        <taxon>Bacillati</taxon>
        <taxon>Bacillota</taxon>
        <taxon>Clostridia</taxon>
        <taxon>Lachnospirales</taxon>
        <taxon>Lachnospiraceae</taxon>
        <taxon>Anaerosporobacter</taxon>
    </lineage>
</organism>
<dbReference type="InterPro" id="IPR045857">
    <property type="entry name" value="O16G_dom_2"/>
</dbReference>
<dbReference type="RefSeq" id="WP_073284391.1">
    <property type="nucleotide sequence ID" value="NZ_FRCP01000007.1"/>
</dbReference>
<dbReference type="InterPro" id="IPR004185">
    <property type="entry name" value="Glyco_hydro_13_lg-like_dom"/>
</dbReference>
<dbReference type="Pfam" id="PF00128">
    <property type="entry name" value="Alpha-amylase"/>
    <property type="match status" value="1"/>
</dbReference>
<dbReference type="SUPFAM" id="SSF51445">
    <property type="entry name" value="(Trans)glycosidases"/>
    <property type="match status" value="1"/>
</dbReference>
<evidence type="ECO:0000313" key="5">
    <source>
        <dbReference type="EMBL" id="SHM20378.1"/>
    </source>
</evidence>
<accession>A0A1M7GW38</accession>
<dbReference type="AlphaFoldDB" id="A0A1M7GW38"/>
<evidence type="ECO:0000256" key="3">
    <source>
        <dbReference type="ARBA" id="ARBA00023295"/>
    </source>
</evidence>
<dbReference type="PANTHER" id="PTHR10357">
    <property type="entry name" value="ALPHA-AMYLASE FAMILY MEMBER"/>
    <property type="match status" value="1"/>
</dbReference>
<dbReference type="EMBL" id="FRCP01000007">
    <property type="protein sequence ID" value="SHM20378.1"/>
    <property type="molecule type" value="Genomic_DNA"/>
</dbReference>
<dbReference type="Gene3D" id="3.90.400.10">
    <property type="entry name" value="Oligo-1,6-glucosidase, Domain 2"/>
    <property type="match status" value="1"/>
</dbReference>
<evidence type="ECO:0000259" key="4">
    <source>
        <dbReference type="SMART" id="SM00642"/>
    </source>
</evidence>
<dbReference type="CDD" id="cd02857">
    <property type="entry name" value="E_set_CDase_PDE_N"/>
    <property type="match status" value="1"/>
</dbReference>
<dbReference type="Gene3D" id="2.60.40.10">
    <property type="entry name" value="Immunoglobulins"/>
    <property type="match status" value="1"/>
</dbReference>
<dbReference type="Gene3D" id="3.20.20.80">
    <property type="entry name" value="Glycosidases"/>
    <property type="match status" value="1"/>
</dbReference>
<dbReference type="STRING" id="1120996.SAMN02746066_01150"/>
<dbReference type="GO" id="GO:0005975">
    <property type="term" value="P:carbohydrate metabolic process"/>
    <property type="evidence" value="ECO:0007669"/>
    <property type="project" value="InterPro"/>
</dbReference>
<dbReference type="CDD" id="cd11338">
    <property type="entry name" value="AmyAc_CMD"/>
    <property type="match status" value="1"/>
</dbReference>